<proteinExistence type="predicted"/>
<name>A0A4Y3HV79_9VIBR</name>
<evidence type="ECO:0000313" key="2">
    <source>
        <dbReference type="Proteomes" id="UP000318717"/>
    </source>
</evidence>
<evidence type="ECO:0000313" key="1">
    <source>
        <dbReference type="EMBL" id="GEA50948.1"/>
    </source>
</evidence>
<comment type="caution">
    <text evidence="1">The sequence shown here is derived from an EMBL/GenBank/DDBJ whole genome shotgun (WGS) entry which is preliminary data.</text>
</comment>
<sequence length="59" mass="6802">MRIANPLSIVAIQSLTQGIKFVLAREKQYINSKDKYDSIQNLMIILGWKLPGSINFYKM</sequence>
<dbReference type="Proteomes" id="UP000318717">
    <property type="component" value="Unassembled WGS sequence"/>
</dbReference>
<dbReference type="AlphaFoldDB" id="A0A4Y3HV79"/>
<reference evidence="1 2" key="1">
    <citation type="submission" date="2019-06" db="EMBL/GenBank/DDBJ databases">
        <title>Whole genome shotgun sequence of Vibrio inusitatus NBRC 102082.</title>
        <authorList>
            <person name="Hosoyama A."/>
            <person name="Uohara A."/>
            <person name="Ohji S."/>
            <person name="Ichikawa N."/>
        </authorList>
    </citation>
    <scope>NUCLEOTIDE SEQUENCE [LARGE SCALE GENOMIC DNA]</scope>
    <source>
        <strain evidence="1 2">NBRC 102082</strain>
    </source>
</reference>
<gene>
    <name evidence="1" type="ORF">VIN01S_17520</name>
</gene>
<keyword evidence="2" id="KW-1185">Reference proteome</keyword>
<organism evidence="1 2">
    <name type="scientific">Vibrio inusitatus NBRC 102082</name>
    <dbReference type="NCBI Taxonomy" id="1219070"/>
    <lineage>
        <taxon>Bacteria</taxon>
        <taxon>Pseudomonadati</taxon>
        <taxon>Pseudomonadota</taxon>
        <taxon>Gammaproteobacteria</taxon>
        <taxon>Vibrionales</taxon>
        <taxon>Vibrionaceae</taxon>
        <taxon>Vibrio</taxon>
    </lineage>
</organism>
<accession>A0A4Y3HV79</accession>
<protein>
    <submittedName>
        <fullName evidence="1">Uncharacterized protein</fullName>
    </submittedName>
</protein>
<dbReference type="EMBL" id="BJLF01000007">
    <property type="protein sequence ID" value="GEA50948.1"/>
    <property type="molecule type" value="Genomic_DNA"/>
</dbReference>